<dbReference type="Proteomes" id="UP000289506">
    <property type="component" value="Plasmid 13"/>
</dbReference>
<keyword evidence="3" id="KW-0720">Serine protease</keyword>
<dbReference type="RefSeq" id="WP_129720749.1">
    <property type="nucleotide sequence ID" value="NZ_LR214986.1"/>
</dbReference>
<accession>A0A449AIU5</accession>
<proteinExistence type="predicted"/>
<evidence type="ECO:0000256" key="3">
    <source>
        <dbReference type="ARBA" id="ARBA00022825"/>
    </source>
</evidence>
<reference evidence="5 6" key="1">
    <citation type="submission" date="2019-01" db="EMBL/GenBank/DDBJ databases">
        <authorList>
            <consortium name="Pathogen Informatics"/>
        </authorList>
    </citation>
    <scope>NUCLEOTIDE SEQUENCE [LARGE SCALE GENOMIC DNA]</scope>
    <source>
        <strain evidence="5 6">NCTC10142</strain>
        <plasmid evidence="6">13</plasmid>
    </source>
</reference>
<geneLocation type="plasmid" evidence="5 6">
    <name>13</name>
</geneLocation>
<dbReference type="GO" id="GO:0004252">
    <property type="term" value="F:serine-type endopeptidase activity"/>
    <property type="evidence" value="ECO:0007669"/>
    <property type="project" value="InterPro"/>
</dbReference>
<keyword evidence="5" id="KW-0614">Plasmid</keyword>
<evidence type="ECO:0000313" key="6">
    <source>
        <dbReference type="Proteomes" id="UP000289506"/>
    </source>
</evidence>
<evidence type="ECO:0000256" key="1">
    <source>
        <dbReference type="ARBA" id="ARBA00022670"/>
    </source>
</evidence>
<feature type="domain" description="Peptidase S8/S53" evidence="4">
    <location>
        <begin position="381"/>
        <end position="551"/>
    </location>
</feature>
<keyword evidence="2" id="KW-0378">Hydrolase</keyword>
<dbReference type="InterPro" id="IPR000209">
    <property type="entry name" value="Peptidase_S8/S53_dom"/>
</dbReference>
<dbReference type="Pfam" id="PF00082">
    <property type="entry name" value="Peptidase_S8"/>
    <property type="match status" value="1"/>
</dbReference>
<dbReference type="PROSITE" id="PS00138">
    <property type="entry name" value="SUBTILASE_SER"/>
    <property type="match status" value="1"/>
</dbReference>
<organism evidence="5 6">
    <name type="scientific">Mycoplasmopsis cynos</name>
    <dbReference type="NCBI Taxonomy" id="171284"/>
    <lineage>
        <taxon>Bacteria</taxon>
        <taxon>Bacillati</taxon>
        <taxon>Mycoplasmatota</taxon>
        <taxon>Mycoplasmoidales</taxon>
        <taxon>Metamycoplasmataceae</taxon>
        <taxon>Mycoplasmopsis</taxon>
    </lineage>
</organism>
<dbReference type="Gene3D" id="3.40.50.200">
    <property type="entry name" value="Peptidase S8/S53 domain"/>
    <property type="match status" value="1"/>
</dbReference>
<dbReference type="SUPFAM" id="SSF52743">
    <property type="entry name" value="Subtilisin-like"/>
    <property type="match status" value="1"/>
</dbReference>
<dbReference type="GO" id="GO:0006508">
    <property type="term" value="P:proteolysis"/>
    <property type="evidence" value="ECO:0007669"/>
    <property type="project" value="UniProtKB-KW"/>
</dbReference>
<evidence type="ECO:0000259" key="4">
    <source>
        <dbReference type="Pfam" id="PF00082"/>
    </source>
</evidence>
<name>A0A449AIU5_9BACT</name>
<dbReference type="InterPro" id="IPR023828">
    <property type="entry name" value="Peptidase_S8_Ser-AS"/>
</dbReference>
<dbReference type="AlphaFoldDB" id="A0A449AIU5"/>
<gene>
    <name evidence="5" type="ORF">NCTC10142_00678</name>
</gene>
<protein>
    <recommendedName>
        <fullName evidence="4">Peptidase S8/S53 domain-containing protein</fullName>
    </recommendedName>
</protein>
<evidence type="ECO:0000313" key="5">
    <source>
        <dbReference type="EMBL" id="VEU64911.1"/>
    </source>
</evidence>
<evidence type="ECO:0000256" key="2">
    <source>
        <dbReference type="ARBA" id="ARBA00022801"/>
    </source>
</evidence>
<keyword evidence="1" id="KW-0645">Protease</keyword>
<dbReference type="EMBL" id="LR214986">
    <property type="protein sequence ID" value="VEU64911.1"/>
    <property type="molecule type" value="Genomic_DNA"/>
</dbReference>
<dbReference type="InterPro" id="IPR036852">
    <property type="entry name" value="Peptidase_S8/S53_dom_sf"/>
</dbReference>
<sequence length="792" mass="93339">MKIKKLLSTFTTMPILLSIAVVSYKSNDNNEAKIHINKNSIIEISKKDYKTIMNFYKPYYERLGLKYEINNTNYDNNGDYNNVGIIEVNGLKDYNSFLSQNDNFKFNVLNNDGETGKHGYAVTSIIGTDTGINKNANIYYYVDNRTRLLPTVKKMHDKWNINIFNNSASYFANPLDCYYLYQERKEFNNIAKNILNCFDKKFGSNNVQDAEKWKSNLSMFVLFAKLFVYYYLNNDSMFENEGKKIEKYIEELDQYVGENDIKFIASAGNGNEEINWYNRNYDNSTIKQILKTTNKNNIITKISEMIGNIDINKPDESKELSNTILKNNEYEILNNIKGLVFFKFFLEKNWNSYNSDKKSEFWDDEKRYPGVFDGYKKWISHKKVKNIIYVGAMNSNNIPTNFTAFSDQTNDNHPFISAFGENRSVQSQLYPHYKTQKLLNEYKNKFKNEQNLSRKDLESHYKEKEKEFMGIAIAETRESLYRNLSTNFYSSNYLTFKDYIDYFNSFAGTSMSAPMITGILSLMQNKIKRELTLNEAKILLASSATYSSTTTSKHINFKPEYIIENTSEFWKNNKTKSKTGYGIPKFFEMKKFIMNKVISYSDFKNDNKSEELLSKSYKHNISHNFNNLTGTFSYTIKKTFDSYLDSIIPGSNDEKIIKKLIKEYNAKNKNDYNKNFFDVALTIEMNCERFDKEGELIKYKTERTKFSNSFSSNVERTHFGNYTHFVNGEYYYTIIYNECLKYWDVLSDYYDKKLKKHSEDSTKKEQFISKLWHLYNNYLKEYVNYNAIITIN</sequence>